<dbReference type="Pfam" id="PF13098">
    <property type="entry name" value="Thioredoxin_2"/>
    <property type="match status" value="1"/>
</dbReference>
<dbReference type="InterPro" id="IPR018950">
    <property type="entry name" value="DiS-bond_isomerase_DsbC/G_N"/>
</dbReference>
<evidence type="ECO:0000256" key="2">
    <source>
        <dbReference type="ARBA" id="ARBA00009813"/>
    </source>
</evidence>
<evidence type="ECO:0000313" key="9">
    <source>
        <dbReference type="EMBL" id="SUZ84633.1"/>
    </source>
</evidence>
<dbReference type="InterPro" id="IPR033954">
    <property type="entry name" value="DiS-bond_Isoase_DsbC/G"/>
</dbReference>
<keyword evidence="6" id="KW-0676">Redox-active center</keyword>
<proteinExistence type="inferred from homology"/>
<dbReference type="Gene3D" id="3.40.30.10">
    <property type="entry name" value="Glutaredoxin"/>
    <property type="match status" value="1"/>
</dbReference>
<dbReference type="InterPro" id="IPR012336">
    <property type="entry name" value="Thioredoxin-like_fold"/>
</dbReference>
<comment type="similarity">
    <text evidence="2">Belongs to the thioredoxin family. DsbC subfamily.</text>
</comment>
<evidence type="ECO:0000256" key="5">
    <source>
        <dbReference type="ARBA" id="ARBA00023157"/>
    </source>
</evidence>
<dbReference type="AlphaFoldDB" id="A0A381R510"/>
<dbReference type="InterPro" id="IPR051470">
    <property type="entry name" value="Thiol:disulfide_interchange"/>
</dbReference>
<feature type="domain" description="Thioredoxin-like fold" evidence="8">
    <location>
        <begin position="129"/>
        <end position="246"/>
    </location>
</feature>
<protein>
    <recommendedName>
        <fullName evidence="10">Thiol:disulfide interchange protein</fullName>
    </recommendedName>
</protein>
<gene>
    <name evidence="9" type="ORF">METZ01_LOCUS37487</name>
</gene>
<sequence length="248" mass="27383">VAVIARVLIVVGFFSGVLLRADVMDQAELDEVHERVRTLLPEMRPGLAIERIKKTPVDGLYEVLLNQGRTLYMSASGDYFLVGDMYEFSNEGIINLPDLARQESRKELMAKVDAASVISFEPNGGTLATVSVFTDVDCTYCQKLHREMPQYHKRGIEIRYLAYPRAGIGSESYSKIVSAWCSDDPQRAITTLKRGDNIPKRTCPNPVAAQYELGGRIGVTGTPSIVLSDGRMLPGYLPAEKLAEELGI</sequence>
<keyword evidence="4" id="KW-0574">Periplasm</keyword>
<dbReference type="Pfam" id="PF10411">
    <property type="entry name" value="DsbC_N"/>
    <property type="match status" value="1"/>
</dbReference>
<evidence type="ECO:0000256" key="1">
    <source>
        <dbReference type="ARBA" id="ARBA00004418"/>
    </source>
</evidence>
<dbReference type="InterPro" id="IPR036249">
    <property type="entry name" value="Thioredoxin-like_sf"/>
</dbReference>
<dbReference type="SUPFAM" id="SSF54423">
    <property type="entry name" value="DsbC/DsbG N-terminal domain-like"/>
    <property type="match status" value="1"/>
</dbReference>
<evidence type="ECO:0000259" key="7">
    <source>
        <dbReference type="Pfam" id="PF10411"/>
    </source>
</evidence>
<dbReference type="PANTHER" id="PTHR35272:SF3">
    <property type="entry name" value="THIOL:DISULFIDE INTERCHANGE PROTEIN DSBC"/>
    <property type="match status" value="1"/>
</dbReference>
<dbReference type="EMBL" id="UINC01001600">
    <property type="protein sequence ID" value="SUZ84633.1"/>
    <property type="molecule type" value="Genomic_DNA"/>
</dbReference>
<name>A0A381R510_9ZZZZ</name>
<evidence type="ECO:0000256" key="3">
    <source>
        <dbReference type="ARBA" id="ARBA00022729"/>
    </source>
</evidence>
<dbReference type="PANTHER" id="PTHR35272">
    <property type="entry name" value="THIOL:DISULFIDE INTERCHANGE PROTEIN DSBC-RELATED"/>
    <property type="match status" value="1"/>
</dbReference>
<feature type="non-terminal residue" evidence="9">
    <location>
        <position position="1"/>
    </location>
</feature>
<keyword evidence="5" id="KW-1015">Disulfide bond</keyword>
<dbReference type="SUPFAM" id="SSF52833">
    <property type="entry name" value="Thioredoxin-like"/>
    <property type="match status" value="1"/>
</dbReference>
<evidence type="ECO:0000256" key="4">
    <source>
        <dbReference type="ARBA" id="ARBA00022764"/>
    </source>
</evidence>
<reference evidence="9" key="1">
    <citation type="submission" date="2018-05" db="EMBL/GenBank/DDBJ databases">
        <authorList>
            <person name="Lanie J.A."/>
            <person name="Ng W.-L."/>
            <person name="Kazmierczak K.M."/>
            <person name="Andrzejewski T.M."/>
            <person name="Davidsen T.M."/>
            <person name="Wayne K.J."/>
            <person name="Tettelin H."/>
            <person name="Glass J.I."/>
            <person name="Rusch D."/>
            <person name="Podicherti R."/>
            <person name="Tsui H.-C.T."/>
            <person name="Winkler M.E."/>
        </authorList>
    </citation>
    <scope>NUCLEOTIDE SEQUENCE</scope>
</reference>
<keyword evidence="3" id="KW-0732">Signal</keyword>
<dbReference type="InterPro" id="IPR009094">
    <property type="entry name" value="DiS-bond_isomerase_DsbC/G_N_sf"/>
</dbReference>
<dbReference type="Gene3D" id="3.10.450.70">
    <property type="entry name" value="Disulphide bond isomerase, DsbC/G, N-terminal"/>
    <property type="match status" value="1"/>
</dbReference>
<evidence type="ECO:0000256" key="6">
    <source>
        <dbReference type="ARBA" id="ARBA00023284"/>
    </source>
</evidence>
<feature type="domain" description="Disulphide bond isomerase DsbC/G N-terminal" evidence="7">
    <location>
        <begin position="35"/>
        <end position="91"/>
    </location>
</feature>
<accession>A0A381R510</accession>
<organism evidence="9">
    <name type="scientific">marine metagenome</name>
    <dbReference type="NCBI Taxonomy" id="408172"/>
    <lineage>
        <taxon>unclassified sequences</taxon>
        <taxon>metagenomes</taxon>
        <taxon>ecological metagenomes</taxon>
    </lineage>
</organism>
<evidence type="ECO:0000259" key="8">
    <source>
        <dbReference type="Pfam" id="PF13098"/>
    </source>
</evidence>
<dbReference type="CDD" id="cd03020">
    <property type="entry name" value="DsbA_DsbC_DsbG"/>
    <property type="match status" value="1"/>
</dbReference>
<evidence type="ECO:0008006" key="10">
    <source>
        <dbReference type="Google" id="ProtNLM"/>
    </source>
</evidence>
<comment type="subcellular location">
    <subcellularLocation>
        <location evidence="1">Periplasm</location>
    </subcellularLocation>
</comment>
<dbReference type="GO" id="GO:0042597">
    <property type="term" value="C:periplasmic space"/>
    <property type="evidence" value="ECO:0007669"/>
    <property type="project" value="UniProtKB-SubCell"/>
</dbReference>